<evidence type="ECO:0000256" key="1">
    <source>
        <dbReference type="ARBA" id="ARBA00023015"/>
    </source>
</evidence>
<dbReference type="PROSITE" id="PS52003">
    <property type="entry name" value="OCA"/>
    <property type="match status" value="1"/>
</dbReference>
<evidence type="ECO:0000313" key="5">
    <source>
        <dbReference type="EMBL" id="KAG5268855.1"/>
    </source>
</evidence>
<dbReference type="PANTHER" id="PTHR36689">
    <property type="entry name" value="COLORECTAL CANCER-ASSOCIATED PROTEIN 2"/>
    <property type="match status" value="1"/>
</dbReference>
<proteinExistence type="predicted"/>
<comment type="caution">
    <text evidence="5">The sequence shown here is derived from an EMBL/GenBank/DDBJ whole genome shotgun (WGS) entry which is preliminary data.</text>
</comment>
<dbReference type="PANTHER" id="PTHR36689:SF1">
    <property type="entry name" value="POU CLASS 2 HOMEOBOX ASSOCIATING FACTOR 3"/>
    <property type="match status" value="1"/>
</dbReference>
<keyword evidence="6" id="KW-1185">Reference proteome</keyword>
<reference evidence="5" key="1">
    <citation type="submission" date="2020-10" db="EMBL/GenBank/DDBJ databases">
        <title>Chromosome-scale genome assembly of the Allis shad, Alosa alosa.</title>
        <authorList>
            <person name="Margot Z."/>
            <person name="Christophe K."/>
            <person name="Cabau C."/>
            <person name="Louis A."/>
            <person name="Berthelot C."/>
            <person name="Parey E."/>
            <person name="Roest Crollius H."/>
            <person name="Montfort J."/>
            <person name="Robinson-Rechavi M."/>
            <person name="Bucao C."/>
            <person name="Bouchez O."/>
            <person name="Gislard M."/>
            <person name="Lluch J."/>
            <person name="Milhes M."/>
            <person name="Lampietro C."/>
            <person name="Lopez Roques C."/>
            <person name="Donnadieu C."/>
            <person name="Braasch I."/>
            <person name="Desvignes T."/>
            <person name="Postlethwait J."/>
            <person name="Bobe J."/>
            <person name="Guiguen Y."/>
        </authorList>
    </citation>
    <scope>NUCLEOTIDE SEQUENCE</scope>
    <source>
        <strain evidence="5">M-15738</strain>
        <tissue evidence="5">Blood</tissue>
    </source>
</reference>
<dbReference type="InterPro" id="IPR047571">
    <property type="entry name" value="OCA"/>
</dbReference>
<organism evidence="5 6">
    <name type="scientific">Alosa alosa</name>
    <name type="common">allis shad</name>
    <dbReference type="NCBI Taxonomy" id="278164"/>
    <lineage>
        <taxon>Eukaryota</taxon>
        <taxon>Metazoa</taxon>
        <taxon>Chordata</taxon>
        <taxon>Craniata</taxon>
        <taxon>Vertebrata</taxon>
        <taxon>Euteleostomi</taxon>
        <taxon>Actinopterygii</taxon>
        <taxon>Neopterygii</taxon>
        <taxon>Teleostei</taxon>
        <taxon>Clupei</taxon>
        <taxon>Clupeiformes</taxon>
        <taxon>Clupeoidei</taxon>
        <taxon>Clupeidae</taxon>
        <taxon>Alosa</taxon>
    </lineage>
</organism>
<sequence>MPCYMDKCKEKVYQGVRVKITVKELLQKQRARQEAIKTVAKSQVNLSSHEFSSVTYMPDYSPGASLPECNLSSGSITDSMYNMPLENGYDSHQTINIMAADQLFFPQSWPQGYPSSNMDYSNCMVPDSPSESFSLHSPAEYNSYSSPLSYSSSSSCYNSPSRMELGCGLMPENHHPYCSLQHCYCGSPSGLQDVTSQLQYSSYGNTDCWYTSALDDCYFKRDSIDACYR</sequence>
<dbReference type="InterPro" id="IPR043265">
    <property type="entry name" value="OCAT2"/>
</dbReference>
<dbReference type="Proteomes" id="UP000823561">
    <property type="component" value="Chromosome 16"/>
</dbReference>
<keyword evidence="1" id="KW-0805">Transcription regulation</keyword>
<keyword evidence="3" id="KW-0804">Transcription</keyword>
<dbReference type="EMBL" id="JADWDJ010000016">
    <property type="protein sequence ID" value="KAG5268855.1"/>
    <property type="molecule type" value="Genomic_DNA"/>
</dbReference>
<gene>
    <name evidence="5" type="ORF">AALO_G00217240</name>
</gene>
<name>A0AAV6G202_9TELE</name>
<evidence type="ECO:0000313" key="6">
    <source>
        <dbReference type="Proteomes" id="UP000823561"/>
    </source>
</evidence>
<feature type="domain" description="OCA" evidence="4">
    <location>
        <begin position="10"/>
        <end position="32"/>
    </location>
</feature>
<evidence type="ECO:0000256" key="3">
    <source>
        <dbReference type="ARBA" id="ARBA00023163"/>
    </source>
</evidence>
<accession>A0AAV6G202</accession>
<evidence type="ECO:0000259" key="4">
    <source>
        <dbReference type="PROSITE" id="PS52003"/>
    </source>
</evidence>
<dbReference type="GO" id="GO:0003677">
    <property type="term" value="F:DNA binding"/>
    <property type="evidence" value="ECO:0007669"/>
    <property type="project" value="InterPro"/>
</dbReference>
<dbReference type="GO" id="GO:0070974">
    <property type="term" value="F:POU domain binding"/>
    <property type="evidence" value="ECO:0007669"/>
    <property type="project" value="InterPro"/>
</dbReference>
<keyword evidence="2" id="KW-0010">Activator</keyword>
<dbReference type="AlphaFoldDB" id="A0AAV6G202"/>
<evidence type="ECO:0000256" key="2">
    <source>
        <dbReference type="ARBA" id="ARBA00023159"/>
    </source>
</evidence>
<protein>
    <recommendedName>
        <fullName evidence="4">OCA domain-containing protein</fullName>
    </recommendedName>
</protein>